<dbReference type="InterPro" id="IPR011013">
    <property type="entry name" value="Gal_mutarotase_sf_dom"/>
</dbReference>
<dbReference type="InterPro" id="IPR004103">
    <property type="entry name" value="Lyase_8_C"/>
</dbReference>
<evidence type="ECO:0000256" key="1">
    <source>
        <dbReference type="ARBA" id="ARBA00006699"/>
    </source>
</evidence>
<protein>
    <recommendedName>
        <fullName evidence="9">Polysaccharide lyase family 8 protein</fullName>
    </recommendedName>
</protein>
<dbReference type="Pfam" id="PF08124">
    <property type="entry name" value="Lyase_8_N"/>
    <property type="match status" value="1"/>
</dbReference>
<dbReference type="EMBL" id="JBAHYK010000062">
    <property type="protein sequence ID" value="KAL0579366.1"/>
    <property type="molecule type" value="Genomic_DNA"/>
</dbReference>
<dbReference type="Gene3D" id="2.60.220.10">
    <property type="entry name" value="Polysaccharide lyase family 8-like, C-terminal"/>
    <property type="match status" value="1"/>
</dbReference>
<comment type="similarity">
    <text evidence="1">Belongs to the polysaccharide lyase 8 family.</text>
</comment>
<dbReference type="InterPro" id="IPR038970">
    <property type="entry name" value="Lyase_8"/>
</dbReference>
<keyword evidence="2" id="KW-0732">Signal</keyword>
<gene>
    <name evidence="7" type="ORF">V5O48_002642</name>
</gene>
<dbReference type="InterPro" id="IPR008929">
    <property type="entry name" value="Chondroitin_lyas"/>
</dbReference>
<organism evidence="7 8">
    <name type="scientific">Marasmius crinis-equi</name>
    <dbReference type="NCBI Taxonomy" id="585013"/>
    <lineage>
        <taxon>Eukaryota</taxon>
        <taxon>Fungi</taxon>
        <taxon>Dikarya</taxon>
        <taxon>Basidiomycota</taxon>
        <taxon>Agaricomycotina</taxon>
        <taxon>Agaricomycetes</taxon>
        <taxon>Agaricomycetidae</taxon>
        <taxon>Agaricales</taxon>
        <taxon>Marasmiineae</taxon>
        <taxon>Marasmiaceae</taxon>
        <taxon>Marasmius</taxon>
    </lineage>
</organism>
<evidence type="ECO:0000256" key="2">
    <source>
        <dbReference type="ARBA" id="ARBA00022729"/>
    </source>
</evidence>
<feature type="domain" description="Polysaccharide lyase family 8 central" evidence="4">
    <location>
        <begin position="355"/>
        <end position="602"/>
    </location>
</feature>
<name>A0ABR3FVG3_9AGAR</name>
<feature type="domain" description="Polysaccharide lyase family 8 C-terminal" evidence="5">
    <location>
        <begin position="620"/>
        <end position="689"/>
    </location>
</feature>
<evidence type="ECO:0000313" key="7">
    <source>
        <dbReference type="EMBL" id="KAL0579366.1"/>
    </source>
</evidence>
<dbReference type="Gene3D" id="1.50.10.100">
    <property type="entry name" value="Chondroitin AC/alginate lyase"/>
    <property type="match status" value="1"/>
</dbReference>
<dbReference type="InterPro" id="IPR014718">
    <property type="entry name" value="GH-type_carb-bd"/>
</dbReference>
<evidence type="ECO:0008006" key="9">
    <source>
        <dbReference type="Google" id="ProtNLM"/>
    </source>
</evidence>
<dbReference type="InterPro" id="IPR003159">
    <property type="entry name" value="Lyase_8_central_dom"/>
</dbReference>
<dbReference type="Proteomes" id="UP001465976">
    <property type="component" value="Unassembled WGS sequence"/>
</dbReference>
<keyword evidence="3" id="KW-0456">Lyase</keyword>
<dbReference type="SUPFAM" id="SSF74650">
    <property type="entry name" value="Galactose mutarotase-like"/>
    <property type="match status" value="1"/>
</dbReference>
<evidence type="ECO:0000259" key="4">
    <source>
        <dbReference type="Pfam" id="PF02278"/>
    </source>
</evidence>
<evidence type="ECO:0000256" key="3">
    <source>
        <dbReference type="ARBA" id="ARBA00023239"/>
    </source>
</evidence>
<evidence type="ECO:0000259" key="6">
    <source>
        <dbReference type="Pfam" id="PF08124"/>
    </source>
</evidence>
<keyword evidence="8" id="KW-1185">Reference proteome</keyword>
<sequence>MTPFRLKRLDSNGKWTDVDYTTGCAAQPSSWPAATHWSRLVTLAGAWHGGLPNTTAFTRNQTFAGMISGAMNWWFDRDFTNAACLTEGGTPSCPCDPNDITMWNTNWFPNVIRVPELVGQTCLFMNDTLSPEQFGHCADMMTRAYGTFQGNFSFLSGSNILDIAAVGIDDGILTQNESLITDAYQRVHKEVVIQGGVGVDGVKADGSFGQHKGLIYNGNYGKDYGNDVLNLEIIAADTQWAGNETTRSVVDLLFDGNFWMTYRNAITQTVHWDLSVVGRYITYPVIDKRYLEGFTPLTNLSLIAFVRLSASGSLNINMTRVQELGDAWQSETLTQFAEDLSQDGSSVNAGQLIGHRHFYANDYTIHRGSDHISTLKMFSKRTKNAECVNSENPFGFHLADGTQYTYVVGSEYEDISAAWDWNLIPGITVDYGATPLSCDKTRFGGVEMFVGGVYNGATGVSAMRYTNPATKSLRFQKAWFFLNDVEYVMVSDISSSTGSEVYSVLDQRRHTGPIFINDKEVSLQQNVATNFTTPTSLWHGGVGYTFEPNLAGVLSVSIGSKTGDWSSISVSKQPPTTVDLYTAFIRHTSLDTPISYAVYPGTPSVEDFMEKNSSTQVRSIRNDPSISAVYDDTNNLAMMVFWDPQGGCVTQDIGSEEVTICSTANAAVIYDTAQSIVTVSDPSQTLSSLNLNFSFAESGQNKSLTFDFPQNGEAGGSVAIKL</sequence>
<dbReference type="SUPFAM" id="SSF48230">
    <property type="entry name" value="Chondroitin AC/alginate lyase"/>
    <property type="match status" value="1"/>
</dbReference>
<dbReference type="PANTHER" id="PTHR38481:SF1">
    <property type="entry name" value="HYALURONATE LYASE"/>
    <property type="match status" value="1"/>
</dbReference>
<dbReference type="Pfam" id="PF02278">
    <property type="entry name" value="Lyase_8"/>
    <property type="match status" value="1"/>
</dbReference>
<evidence type="ECO:0000259" key="5">
    <source>
        <dbReference type="Pfam" id="PF02884"/>
    </source>
</evidence>
<dbReference type="InterPro" id="IPR012970">
    <property type="entry name" value="Lyase_8_alpha_N"/>
</dbReference>
<accession>A0ABR3FVG3</accession>
<dbReference type="PANTHER" id="PTHR38481">
    <property type="entry name" value="HYALURONATE LYASE"/>
    <property type="match status" value="1"/>
</dbReference>
<proteinExistence type="inferred from homology"/>
<dbReference type="SUPFAM" id="SSF49863">
    <property type="entry name" value="Hyaluronate lyase-like, C-terminal domain"/>
    <property type="match status" value="1"/>
</dbReference>
<feature type="domain" description="Polysaccharide lyase 8 N-terminal alpha-helical" evidence="6">
    <location>
        <begin position="101"/>
        <end position="258"/>
    </location>
</feature>
<dbReference type="Gene3D" id="2.70.98.10">
    <property type="match status" value="1"/>
</dbReference>
<dbReference type="InterPro" id="IPR011071">
    <property type="entry name" value="Lyase_8-like_C"/>
</dbReference>
<dbReference type="Pfam" id="PF02884">
    <property type="entry name" value="Lyase_8_C"/>
    <property type="match status" value="1"/>
</dbReference>
<evidence type="ECO:0000313" key="8">
    <source>
        <dbReference type="Proteomes" id="UP001465976"/>
    </source>
</evidence>
<reference evidence="7 8" key="1">
    <citation type="submission" date="2024-02" db="EMBL/GenBank/DDBJ databases">
        <title>A draft genome for the cacao thread blight pathogen Marasmius crinis-equi.</title>
        <authorList>
            <person name="Cohen S.P."/>
            <person name="Baruah I.K."/>
            <person name="Amoako-Attah I."/>
            <person name="Bukari Y."/>
            <person name="Meinhardt L.W."/>
            <person name="Bailey B.A."/>
        </authorList>
    </citation>
    <scope>NUCLEOTIDE SEQUENCE [LARGE SCALE GENOMIC DNA]</scope>
    <source>
        <strain evidence="7 8">GH-76</strain>
    </source>
</reference>
<comment type="caution">
    <text evidence="7">The sequence shown here is derived from an EMBL/GenBank/DDBJ whole genome shotgun (WGS) entry which is preliminary data.</text>
</comment>